<evidence type="ECO:0000313" key="1">
    <source>
        <dbReference type="EMBL" id="RDL16225.1"/>
    </source>
</evidence>
<reference evidence="1 2" key="1">
    <citation type="submission" date="2018-07" db="EMBL/GenBank/DDBJ databases">
        <title>Genome sequencing of rice bacterial endophytes.</title>
        <authorList>
            <person name="Venturi V."/>
        </authorList>
    </citation>
    <scope>NUCLEOTIDE SEQUENCE [LARGE SCALE GENOMIC DNA]</scope>
    <source>
        <strain evidence="1 2">E2333</strain>
    </source>
</reference>
<dbReference type="GO" id="GO:0004180">
    <property type="term" value="F:carboxypeptidase activity"/>
    <property type="evidence" value="ECO:0007669"/>
    <property type="project" value="UniProtKB-KW"/>
</dbReference>
<keyword evidence="1" id="KW-0645">Protease</keyword>
<keyword evidence="1" id="KW-0378">Hydrolase</keyword>
<comment type="caution">
    <text evidence="1">The sequence shown here is derived from an EMBL/GenBank/DDBJ whole genome shotgun (WGS) entry which is preliminary data.</text>
</comment>
<gene>
    <name evidence="1" type="ORF">DEU51_11482</name>
</gene>
<dbReference type="InterPro" id="IPR009045">
    <property type="entry name" value="Zn_M74/Hedgehog-like"/>
</dbReference>
<evidence type="ECO:0000313" key="2">
    <source>
        <dbReference type="Proteomes" id="UP000255365"/>
    </source>
</evidence>
<keyword evidence="1" id="KW-0121">Carboxypeptidase</keyword>
<dbReference type="RefSeq" id="WP_115147685.1">
    <property type="nucleotide sequence ID" value="NZ_QRAV01000014.1"/>
</dbReference>
<organism evidence="1 2">
    <name type="scientific">Pseudomonas jessenii</name>
    <dbReference type="NCBI Taxonomy" id="77298"/>
    <lineage>
        <taxon>Bacteria</taxon>
        <taxon>Pseudomonadati</taxon>
        <taxon>Pseudomonadota</taxon>
        <taxon>Gammaproteobacteria</taxon>
        <taxon>Pseudomonadales</taxon>
        <taxon>Pseudomonadaceae</taxon>
        <taxon>Pseudomonas</taxon>
    </lineage>
</organism>
<accession>A0A370S925</accession>
<dbReference type="EMBL" id="QRAV01000014">
    <property type="protein sequence ID" value="RDL16225.1"/>
    <property type="molecule type" value="Genomic_DNA"/>
</dbReference>
<dbReference type="AlphaFoldDB" id="A0A370S925"/>
<dbReference type="Gene3D" id="3.30.1380.10">
    <property type="match status" value="1"/>
</dbReference>
<dbReference type="Proteomes" id="UP000255365">
    <property type="component" value="Unassembled WGS sequence"/>
</dbReference>
<sequence length="722" mass="81355">MFYSNELSEPFFYLRDILGVRYGCLAPSALNDVMMAVPHVANDEEIIELLPLELMDSFASFFKASKKLEVVADVNKQLDVYIGPKSSRLLECLAEHGFRASLCSAYRSSAYQALIYFSRYLEGSLFDLQGRLTVCPPGFSDHERLDGAIDVENYHELYSALAKAQDLLTVSLYQPYLVSRHFACEPWHWRIDDRGHSNKFELPRLNLTTRRTRPLHDVNFVSLAISTSSIDLPPSSHKSPVFTEGFAICGAKKCVGSLLDSSSDGLSDSFLIVGKDWDAHYITVSCGSTPAYNGQIIEQDIGHNIFELKPYSGERSTFITAKATIDGQLFREIDIQNALEEKSAISNGESYYLLRHSCLDYVLSERESCLLPAMFGRPISLFEREVDKPFICISEYLSWIESFSPSVPPQNISKTGKIIPSDLSHARLAFTLLELDALRGVDFKLPSQLQSIENLVLSWLDQKLGKLAIKELKWEEVLEIVSTLIFMSRIAIARNNQQNLWLLISRLDSFLESCRCGWNIDLTRNIIFIGHLCQLSIELLTSKFSSMFASSQISEWLSETELFEFSLEIEDNLAFASAKAKILRYLSCHSLVEPTKEAAVKTARCEILKLIKKQSSPVPLEDGAFSGCENFYTTLGLEAILDYMEFLQLSRAEINRLGNRVLSGINFLRALQFATGSNFLKGPLPGVEGAFSFSLVDHHSRIDYGAHAMNVCRRYISISRRQ</sequence>
<name>A0A370S925_PSEJE</name>
<protein>
    <submittedName>
        <fullName evidence="1">D-alanyl-D-alanine carboxypeptidase-like protein</fullName>
    </submittedName>
</protein>
<proteinExistence type="predicted"/>